<dbReference type="EMBL" id="JACCKS010000004">
    <property type="protein sequence ID" value="NZA37531.1"/>
    <property type="molecule type" value="Genomic_DNA"/>
</dbReference>
<organism evidence="1 2">
    <name type="scientific">Eubacterium callanderi</name>
    <dbReference type="NCBI Taxonomy" id="53442"/>
    <lineage>
        <taxon>Bacteria</taxon>
        <taxon>Bacillati</taxon>
        <taxon>Bacillota</taxon>
        <taxon>Clostridia</taxon>
        <taxon>Eubacteriales</taxon>
        <taxon>Eubacteriaceae</taxon>
        <taxon>Eubacterium</taxon>
    </lineage>
</organism>
<gene>
    <name evidence="1" type="ORF">H0N91_05105</name>
</gene>
<evidence type="ECO:0000313" key="2">
    <source>
        <dbReference type="Proteomes" id="UP000586254"/>
    </source>
</evidence>
<reference evidence="1 2" key="1">
    <citation type="submission" date="2020-07" db="EMBL/GenBank/DDBJ databases">
        <title>Organ Donor 1.</title>
        <authorList>
            <person name="Marsh A.J."/>
            <person name="Azcarate-Peril M.A."/>
        </authorList>
    </citation>
    <scope>NUCLEOTIDE SEQUENCE [LARGE SCALE GENOMIC DNA]</scope>
    <source>
        <strain evidence="1 2">AMC0717</strain>
    </source>
</reference>
<proteinExistence type="predicted"/>
<evidence type="ECO:0000313" key="1">
    <source>
        <dbReference type="EMBL" id="NZA37531.1"/>
    </source>
</evidence>
<name>A0A853JJU8_9FIRM</name>
<dbReference type="Proteomes" id="UP000586254">
    <property type="component" value="Unassembled WGS sequence"/>
</dbReference>
<dbReference type="RefSeq" id="WP_180493062.1">
    <property type="nucleotide sequence ID" value="NZ_JACCKS010000004.1"/>
</dbReference>
<sequence>MYNYSNLNCFPGIDLEHAAFGLGDGQFYLTEEQLERLVRDPQLGLPVAYINLSSLTEPMTGIVYMNGSVTLWPCTPRRLINLVGRLFKKDMGACGRANAKRFNTKRNLCFYIGKNLQVMPAHTSLPGDGTGNSYVDRIFLIKEHDRERGCVVAESGMAVCYAGTSMAMERKIEQGSALCRALLPAQILLTGSGFSVVRDGECLRCEYFNVCLQEEKKLKKTAF</sequence>
<dbReference type="AlphaFoldDB" id="A0A853JJU8"/>
<protein>
    <submittedName>
        <fullName evidence="1">Uncharacterized protein</fullName>
    </submittedName>
</protein>
<comment type="caution">
    <text evidence="1">The sequence shown here is derived from an EMBL/GenBank/DDBJ whole genome shotgun (WGS) entry which is preliminary data.</text>
</comment>
<accession>A0A853JJU8</accession>